<evidence type="ECO:0000313" key="4">
    <source>
        <dbReference type="Proteomes" id="UP000029436"/>
    </source>
</evidence>
<gene>
    <name evidence="1" type="ORF">JV38_23250</name>
    <name evidence="2" type="ORF">KU73_23245</name>
</gene>
<sequence length="75" mass="8796">MPIKEEFIDILSSEIVFCSNLMKLRELLISFKVRGMSKNEMLLYLNELRLVSNEEVVLELMDFVEGHCNPQLSIY</sequence>
<keyword evidence="4" id="KW-1185">Reference proteome</keyword>
<protein>
    <recommendedName>
        <fullName evidence="5">Transcriptional regulator</fullName>
    </recommendedName>
</protein>
<name>A0AAW3EAN3_9GAMM</name>
<dbReference type="Proteomes" id="UP000029257">
    <property type="component" value="Unassembled WGS sequence"/>
</dbReference>
<dbReference type="Proteomes" id="UP000029436">
    <property type="component" value="Unassembled WGS sequence"/>
</dbReference>
<dbReference type="EMBL" id="JQOH01000027">
    <property type="protein sequence ID" value="KGA26090.1"/>
    <property type="molecule type" value="Genomic_DNA"/>
</dbReference>
<evidence type="ECO:0008006" key="5">
    <source>
        <dbReference type="Google" id="ProtNLM"/>
    </source>
</evidence>
<proteinExistence type="predicted"/>
<reference evidence="3 4" key="1">
    <citation type="submission" date="2014-08" db="EMBL/GenBank/DDBJ databases">
        <title>Genome sequences of NCPPB Pectobacterium isolates.</title>
        <authorList>
            <person name="Glover R.H."/>
            <person name="Sapp M."/>
            <person name="Elphinstone J."/>
        </authorList>
    </citation>
    <scope>NUCLEOTIDE SEQUENCE [LARGE SCALE GENOMIC DNA]</scope>
    <source>
        <strain evidence="1 3">NCPPB 3701</strain>
        <strain evidence="2 4">NCPPB3702</strain>
    </source>
</reference>
<evidence type="ECO:0000313" key="3">
    <source>
        <dbReference type="Proteomes" id="UP000029257"/>
    </source>
</evidence>
<organism evidence="1 3">
    <name type="scientific">Pectobacterium wasabiae</name>
    <dbReference type="NCBI Taxonomy" id="55208"/>
    <lineage>
        <taxon>Bacteria</taxon>
        <taxon>Pseudomonadati</taxon>
        <taxon>Pseudomonadota</taxon>
        <taxon>Gammaproteobacteria</taxon>
        <taxon>Enterobacterales</taxon>
        <taxon>Pectobacteriaceae</taxon>
        <taxon>Pectobacterium</taxon>
    </lineage>
</organism>
<evidence type="ECO:0000313" key="1">
    <source>
        <dbReference type="EMBL" id="KFW99384.1"/>
    </source>
</evidence>
<evidence type="ECO:0000313" key="2">
    <source>
        <dbReference type="EMBL" id="KGA26090.1"/>
    </source>
</evidence>
<accession>A0AAW3EAN3</accession>
<dbReference type="AlphaFoldDB" id="A0AAW3EAN3"/>
<dbReference type="RefSeq" id="WP_005973801.1">
    <property type="nucleotide sequence ID" value="NZ_JQHP01000026.1"/>
</dbReference>
<comment type="caution">
    <text evidence="1">The sequence shown here is derived from an EMBL/GenBank/DDBJ whole genome shotgun (WGS) entry which is preliminary data.</text>
</comment>
<dbReference type="EMBL" id="JQHP01000026">
    <property type="protein sequence ID" value="KFW99384.1"/>
    <property type="molecule type" value="Genomic_DNA"/>
</dbReference>